<evidence type="ECO:0000313" key="2">
    <source>
        <dbReference type="EMBL" id="KEQ14050.1"/>
    </source>
</evidence>
<organism evidence="2 3">
    <name type="scientific">Endozoicomonas numazuensis</name>
    <dbReference type="NCBI Taxonomy" id="1137799"/>
    <lineage>
        <taxon>Bacteria</taxon>
        <taxon>Pseudomonadati</taxon>
        <taxon>Pseudomonadota</taxon>
        <taxon>Gammaproteobacteria</taxon>
        <taxon>Oceanospirillales</taxon>
        <taxon>Endozoicomonadaceae</taxon>
        <taxon>Endozoicomonas</taxon>
    </lineage>
</organism>
<feature type="signal peptide" evidence="1">
    <location>
        <begin position="1"/>
        <end position="20"/>
    </location>
</feature>
<keyword evidence="1" id="KW-0732">Signal</keyword>
<accession>A0A081N6H7</accession>
<evidence type="ECO:0000313" key="3">
    <source>
        <dbReference type="Proteomes" id="UP000028073"/>
    </source>
</evidence>
<reference evidence="2 3" key="1">
    <citation type="submission" date="2014-06" db="EMBL/GenBank/DDBJ databases">
        <title>Whole Genome Sequences of Three Symbiotic Endozoicomonas Bacteria.</title>
        <authorList>
            <person name="Neave M.J."/>
            <person name="Apprill A."/>
            <person name="Voolstra C.R."/>
        </authorList>
    </citation>
    <scope>NUCLEOTIDE SEQUENCE [LARGE SCALE GENOMIC DNA]</scope>
    <source>
        <strain evidence="2 3">DSM 25634</strain>
    </source>
</reference>
<proteinExistence type="predicted"/>
<evidence type="ECO:0000256" key="1">
    <source>
        <dbReference type="SAM" id="SignalP"/>
    </source>
</evidence>
<keyword evidence="3" id="KW-1185">Reference proteome</keyword>
<sequence length="67" mass="7352">MTFRWLAALVLVLISGHCSADLKTSIATIDALLAQGKTVSILLIDMQTGFAKRFWTPEAYRVINAQA</sequence>
<dbReference type="RefSeq" id="WP_034841851.1">
    <property type="nucleotide sequence ID" value="NZ_JOKH01000008.1"/>
</dbReference>
<feature type="chain" id="PRO_5001760552" evidence="1">
    <location>
        <begin position="21"/>
        <end position="67"/>
    </location>
</feature>
<name>A0A081N6H7_9GAMM</name>
<dbReference type="STRING" id="1137799.GZ78_25780"/>
<gene>
    <name evidence="2" type="ORF">GZ78_25780</name>
</gene>
<comment type="caution">
    <text evidence="2">The sequence shown here is derived from an EMBL/GenBank/DDBJ whole genome shotgun (WGS) entry which is preliminary data.</text>
</comment>
<dbReference type="AlphaFoldDB" id="A0A081N6H7"/>
<protein>
    <submittedName>
        <fullName evidence="2">Uncharacterized protein</fullName>
    </submittedName>
</protein>
<dbReference type="EMBL" id="JOKH01000008">
    <property type="protein sequence ID" value="KEQ14050.1"/>
    <property type="molecule type" value="Genomic_DNA"/>
</dbReference>
<dbReference type="Proteomes" id="UP000028073">
    <property type="component" value="Unassembled WGS sequence"/>
</dbReference>